<protein>
    <recommendedName>
        <fullName evidence="4">VanZ-like domain-containing protein</fullName>
    </recommendedName>
</protein>
<proteinExistence type="predicted"/>
<keyword evidence="3" id="KW-1185">Reference proteome</keyword>
<comment type="caution">
    <text evidence="2">The sequence shown here is derived from an EMBL/GenBank/DDBJ whole genome shotgun (WGS) entry which is preliminary data.</text>
</comment>
<evidence type="ECO:0008006" key="4">
    <source>
        <dbReference type="Google" id="ProtNLM"/>
    </source>
</evidence>
<dbReference type="EMBL" id="JBBMFF010000261">
    <property type="protein sequence ID" value="MEQ2512175.1"/>
    <property type="molecule type" value="Genomic_DNA"/>
</dbReference>
<evidence type="ECO:0000313" key="3">
    <source>
        <dbReference type="Proteomes" id="UP001491552"/>
    </source>
</evidence>
<dbReference type="Proteomes" id="UP001491552">
    <property type="component" value="Unassembled WGS sequence"/>
</dbReference>
<accession>A0ABV1G9V7</accession>
<organism evidence="2 3">
    <name type="scientific">Faecousia intestinalis</name>
    <dbReference type="NCBI Taxonomy" id="3133167"/>
    <lineage>
        <taxon>Bacteria</taxon>
        <taxon>Bacillati</taxon>
        <taxon>Bacillota</taxon>
        <taxon>Clostridia</taxon>
        <taxon>Eubacteriales</taxon>
        <taxon>Oscillospiraceae</taxon>
        <taxon>Faecousia</taxon>
    </lineage>
</organism>
<keyword evidence="1" id="KW-0472">Membrane</keyword>
<feature type="transmembrane region" description="Helical" evidence="1">
    <location>
        <begin position="101"/>
        <end position="121"/>
    </location>
</feature>
<feature type="transmembrane region" description="Helical" evidence="1">
    <location>
        <begin position="75"/>
        <end position="95"/>
    </location>
</feature>
<keyword evidence="1" id="KW-0812">Transmembrane</keyword>
<evidence type="ECO:0000313" key="2">
    <source>
        <dbReference type="EMBL" id="MEQ2512175.1"/>
    </source>
</evidence>
<feature type="transmembrane region" description="Helical" evidence="1">
    <location>
        <begin position="12"/>
        <end position="30"/>
    </location>
</feature>
<gene>
    <name evidence="2" type="ORF">WMO66_13145</name>
</gene>
<reference evidence="2 3" key="1">
    <citation type="submission" date="2024-03" db="EMBL/GenBank/DDBJ databases">
        <title>Human intestinal bacterial collection.</title>
        <authorList>
            <person name="Pauvert C."/>
            <person name="Hitch T.C.A."/>
            <person name="Clavel T."/>
        </authorList>
    </citation>
    <scope>NUCLEOTIDE SEQUENCE [LARGE SCALE GENOMIC DNA]</scope>
    <source>
        <strain evidence="2 3">CLA-AA-H192</strain>
    </source>
</reference>
<name>A0ABV1G9V7_9FIRM</name>
<sequence>MAKFDFKKKYLIIYLCLIVFDAFLMLCRWLEHIVPNVRLLPDFLLDHITNFALCMLLLLIFGITVLSFGGKFRGITAVALVTSVLNIGYECFIPIRNTPDILDAVFGVIGVAVAYIFLILLRKNGLIVK</sequence>
<keyword evidence="1" id="KW-1133">Transmembrane helix</keyword>
<evidence type="ECO:0000256" key="1">
    <source>
        <dbReference type="SAM" id="Phobius"/>
    </source>
</evidence>
<feature type="transmembrane region" description="Helical" evidence="1">
    <location>
        <begin position="50"/>
        <end position="68"/>
    </location>
</feature>
<dbReference type="RefSeq" id="WP_349136862.1">
    <property type="nucleotide sequence ID" value="NZ_JBBMFF010000261.1"/>
</dbReference>